<evidence type="ECO:0000313" key="3">
    <source>
        <dbReference type="Proteomes" id="UP000217199"/>
    </source>
</evidence>
<evidence type="ECO:0000256" key="1">
    <source>
        <dbReference type="SAM" id="Phobius"/>
    </source>
</evidence>
<evidence type="ECO:0000313" key="2">
    <source>
        <dbReference type="EMBL" id="PAV16194.1"/>
    </source>
</evidence>
<keyword evidence="1" id="KW-0472">Membrane</keyword>
<sequence>MRAADDIVIFHVVLILPTPLILLTVLGHTPKASSHSNYKHRVYCPKTVLLFYLLGVCLNRNGMQSEPITRPGSVDFGLDRTIRKFIT</sequence>
<comment type="caution">
    <text evidence="2">The sequence shown here is derived from an EMBL/GenBank/DDBJ whole genome shotgun (WGS) entry which is preliminary data.</text>
</comment>
<proteinExistence type="predicted"/>
<dbReference type="EMBL" id="NBII01000008">
    <property type="protein sequence ID" value="PAV16194.1"/>
    <property type="molecule type" value="Genomic_DNA"/>
</dbReference>
<reference evidence="2 3" key="1">
    <citation type="journal article" date="2017" name="Mol. Ecol.">
        <title>Comparative and population genomic landscape of Phellinus noxius: A hypervariable fungus causing root rot in trees.</title>
        <authorList>
            <person name="Chung C.L."/>
            <person name="Lee T.J."/>
            <person name="Akiba M."/>
            <person name="Lee H.H."/>
            <person name="Kuo T.H."/>
            <person name="Liu D."/>
            <person name="Ke H.M."/>
            <person name="Yokoi T."/>
            <person name="Roa M.B."/>
            <person name="Lu M.J."/>
            <person name="Chang Y.Y."/>
            <person name="Ann P.J."/>
            <person name="Tsai J.N."/>
            <person name="Chen C.Y."/>
            <person name="Tzean S.S."/>
            <person name="Ota Y."/>
            <person name="Hattori T."/>
            <person name="Sahashi N."/>
            <person name="Liou R.F."/>
            <person name="Kikuchi T."/>
            <person name="Tsai I.J."/>
        </authorList>
    </citation>
    <scope>NUCLEOTIDE SEQUENCE [LARGE SCALE GENOMIC DNA]</scope>
    <source>
        <strain evidence="2 3">FFPRI411160</strain>
    </source>
</reference>
<organism evidence="2 3">
    <name type="scientific">Pyrrhoderma noxium</name>
    <dbReference type="NCBI Taxonomy" id="2282107"/>
    <lineage>
        <taxon>Eukaryota</taxon>
        <taxon>Fungi</taxon>
        <taxon>Dikarya</taxon>
        <taxon>Basidiomycota</taxon>
        <taxon>Agaricomycotina</taxon>
        <taxon>Agaricomycetes</taxon>
        <taxon>Hymenochaetales</taxon>
        <taxon>Hymenochaetaceae</taxon>
        <taxon>Pyrrhoderma</taxon>
    </lineage>
</organism>
<keyword evidence="1" id="KW-1133">Transmembrane helix</keyword>
<feature type="transmembrane region" description="Helical" evidence="1">
    <location>
        <begin position="7"/>
        <end position="28"/>
    </location>
</feature>
<keyword evidence="3" id="KW-1185">Reference proteome</keyword>
<protein>
    <submittedName>
        <fullName evidence="2">Uncharacterized protein</fullName>
    </submittedName>
</protein>
<keyword evidence="1" id="KW-0812">Transmembrane</keyword>
<gene>
    <name evidence="2" type="ORF">PNOK_0781400</name>
</gene>
<dbReference type="Proteomes" id="UP000217199">
    <property type="component" value="Unassembled WGS sequence"/>
</dbReference>
<dbReference type="AlphaFoldDB" id="A0A286U9L0"/>
<name>A0A286U9L0_9AGAM</name>
<dbReference type="InParanoid" id="A0A286U9L0"/>
<accession>A0A286U9L0</accession>